<comment type="catalytic activity">
    <reaction evidence="9">
        <text>L-ornithine + H(+) = putrescine + CO2</text>
        <dbReference type="Rhea" id="RHEA:22964"/>
        <dbReference type="ChEBI" id="CHEBI:15378"/>
        <dbReference type="ChEBI" id="CHEBI:16526"/>
        <dbReference type="ChEBI" id="CHEBI:46911"/>
        <dbReference type="ChEBI" id="CHEBI:326268"/>
        <dbReference type="EC" id="4.1.1.17"/>
    </reaction>
</comment>
<keyword evidence="3 10" id="KW-0663">Pyridoxal phosphate</keyword>
<dbReference type="InterPro" id="IPR022653">
    <property type="entry name" value="De-COase2_pyr-phos_BS"/>
</dbReference>
<dbReference type="InterPro" id="IPR000183">
    <property type="entry name" value="Orn/DAP/Arg_de-COase"/>
</dbReference>
<accession>G0U8P4</accession>
<dbReference type="GO" id="GO:0005737">
    <property type="term" value="C:cytoplasm"/>
    <property type="evidence" value="ECO:0007669"/>
    <property type="project" value="TreeGrafter"/>
</dbReference>
<evidence type="ECO:0000256" key="3">
    <source>
        <dbReference type="ARBA" id="ARBA00022898"/>
    </source>
</evidence>
<dbReference type="Gene3D" id="2.40.37.10">
    <property type="entry name" value="Lyase, Ornithine Decarboxylase, Chain A, domain 1"/>
    <property type="match status" value="1"/>
</dbReference>
<dbReference type="PANTHER" id="PTHR11482">
    <property type="entry name" value="ARGININE/DIAMINOPIMELATE/ORNITHINE DECARBOXYLASE"/>
    <property type="match status" value="1"/>
</dbReference>
<dbReference type="InterPro" id="IPR022657">
    <property type="entry name" value="De-COase2_CS"/>
</dbReference>
<dbReference type="GO" id="GO:0004586">
    <property type="term" value="F:ornithine decarboxylase activity"/>
    <property type="evidence" value="ECO:0007669"/>
    <property type="project" value="UniProtKB-EC"/>
</dbReference>
<dbReference type="EMBL" id="HE573027">
    <property type="protein sequence ID" value="CCC53971.1"/>
    <property type="molecule type" value="Genomic_DNA"/>
</dbReference>
<dbReference type="GO" id="GO:0033387">
    <property type="term" value="P:putrescine biosynthetic process from arginine, via ornithine"/>
    <property type="evidence" value="ECO:0007669"/>
    <property type="project" value="TreeGrafter"/>
</dbReference>
<dbReference type="Gene3D" id="3.20.20.10">
    <property type="entry name" value="Alanine racemase"/>
    <property type="match status" value="1"/>
</dbReference>
<dbReference type="OMA" id="SFFVCDL"/>
<evidence type="ECO:0000313" key="12">
    <source>
        <dbReference type="EMBL" id="CCC53971.1"/>
    </source>
</evidence>
<dbReference type="PANTHER" id="PTHR11482:SF6">
    <property type="entry name" value="ORNITHINE DECARBOXYLASE 1-RELATED"/>
    <property type="match status" value="1"/>
</dbReference>
<feature type="modified residue" description="N6-(pyridoxal phosphate)lysine" evidence="10">
    <location>
        <position position="74"/>
    </location>
</feature>
<gene>
    <name evidence="12" type="ORF">TVY486_1114550</name>
</gene>
<dbReference type="VEuPathDB" id="TriTrypDB:TvY486_1114550"/>
<evidence type="ECO:0000256" key="1">
    <source>
        <dbReference type="ARBA" id="ARBA00001933"/>
    </source>
</evidence>
<dbReference type="PRINTS" id="PR01182">
    <property type="entry name" value="ORNDCRBXLASE"/>
</dbReference>
<organism evidence="12">
    <name type="scientific">Trypanosoma vivax (strain Y486)</name>
    <dbReference type="NCBI Taxonomy" id="1055687"/>
    <lineage>
        <taxon>Eukaryota</taxon>
        <taxon>Discoba</taxon>
        <taxon>Euglenozoa</taxon>
        <taxon>Kinetoplastea</taxon>
        <taxon>Metakinetoplastina</taxon>
        <taxon>Trypanosomatida</taxon>
        <taxon>Trypanosomatidae</taxon>
        <taxon>Trypanosoma</taxon>
        <taxon>Duttonella</taxon>
    </lineage>
</organism>
<comment type="subunit">
    <text evidence="8">Homodimer. Only the dimer is catalytically active, as the active sites are constructed of residues from both monomers.</text>
</comment>
<evidence type="ECO:0000256" key="2">
    <source>
        <dbReference type="ARBA" id="ARBA00008872"/>
    </source>
</evidence>
<evidence type="ECO:0000256" key="5">
    <source>
        <dbReference type="ARBA" id="ARBA00023239"/>
    </source>
</evidence>
<protein>
    <recommendedName>
        <fullName evidence="7">ornithine decarboxylase</fullName>
        <ecNumber evidence="7">4.1.1.17</ecNumber>
    </recommendedName>
</protein>
<dbReference type="PROSITE" id="PS00879">
    <property type="entry name" value="ODR_DC_2_2"/>
    <property type="match status" value="1"/>
</dbReference>
<evidence type="ECO:0000256" key="8">
    <source>
        <dbReference type="ARBA" id="ARBA00046672"/>
    </source>
</evidence>
<reference evidence="12" key="1">
    <citation type="journal article" date="2012" name="Proc. Natl. Acad. Sci. U.S.A.">
        <title>Antigenic diversity is generated by distinct evolutionary mechanisms in African trypanosome species.</title>
        <authorList>
            <person name="Jackson A.P."/>
            <person name="Berry A."/>
            <person name="Aslett M."/>
            <person name="Allison H.C."/>
            <person name="Burton P."/>
            <person name="Vavrova-Anderson J."/>
            <person name="Brown R."/>
            <person name="Browne H."/>
            <person name="Corton N."/>
            <person name="Hauser H."/>
            <person name="Gamble J."/>
            <person name="Gilderthorp R."/>
            <person name="Marcello L."/>
            <person name="McQuillan J."/>
            <person name="Otto T.D."/>
            <person name="Quail M.A."/>
            <person name="Sanders M.J."/>
            <person name="van Tonder A."/>
            <person name="Ginger M.L."/>
            <person name="Field M.C."/>
            <person name="Barry J.D."/>
            <person name="Hertz-Fowler C."/>
            <person name="Berriman M."/>
        </authorList>
    </citation>
    <scope>NUCLEOTIDE SEQUENCE</scope>
    <source>
        <strain evidence="12">Y486</strain>
    </source>
</reference>
<keyword evidence="4" id="KW-0620">Polyamine biosynthesis</keyword>
<comment type="pathway">
    <text evidence="6">Amine and polyamine biosynthesis; putrescine biosynthesis via L-ornithine pathway; putrescine from L-ornithine: step 1/1.</text>
</comment>
<evidence type="ECO:0000256" key="9">
    <source>
        <dbReference type="ARBA" id="ARBA00049127"/>
    </source>
</evidence>
<comment type="similarity">
    <text evidence="2">Belongs to the Orn/Lys/Arg decarboxylase class-II family.</text>
</comment>
<proteinExistence type="inferred from homology"/>
<evidence type="ECO:0000256" key="4">
    <source>
        <dbReference type="ARBA" id="ARBA00023115"/>
    </source>
</evidence>
<feature type="active site" description="Proton donor" evidence="10">
    <location>
        <position position="362"/>
    </location>
</feature>
<dbReference type="SUPFAM" id="SSF50621">
    <property type="entry name" value="Alanine racemase C-terminal domain-like"/>
    <property type="match status" value="1"/>
</dbReference>
<dbReference type="InterPro" id="IPR022644">
    <property type="entry name" value="De-COase2_N"/>
</dbReference>
<dbReference type="InterPro" id="IPR002433">
    <property type="entry name" value="Orn_de-COase"/>
</dbReference>
<evidence type="ECO:0000256" key="7">
    <source>
        <dbReference type="ARBA" id="ARBA00034138"/>
    </source>
</evidence>
<dbReference type="PRINTS" id="PR01179">
    <property type="entry name" value="ODADCRBXLASE"/>
</dbReference>
<dbReference type="PROSITE" id="PS00878">
    <property type="entry name" value="ODR_DC_2_1"/>
    <property type="match status" value="1"/>
</dbReference>
<sequence length="438" mass="46973">MECDEIWLEMVVDSVLAPKFIRDHTAKEALRKRIDEATASDLDAFIITDLAEVLRSHCRWVATLPRVAPFYAVKCNDSEGVLKTLAAVGVGFDCASQSEIKTVLALGVAPEKIIYANPCKQISHIRYARDCGVEMMTFDSEGELDKVASTFPTAKMVLRIATDDSKAQCPLSVKFGAPAADGSRLLQRARGLHLDVIGVSFHVGSGCSEPGAFTRAIRDARSVFDAGAAIGFNMRLLDIGGGFPGTPDASPAFEDLATVVNEALAEHFPPGCGIEIIAEPGRYYVASALTLATSIIGKKTVRKKEGNPGAASEQSIMYYINDGLYGSFNCILYDHACVTPIPYLTRGPGAVVHPSSVWGPTCDGLDCVVECCQLPEMRVGEWLIFENMGAYTTVGGSTFNGFQRPEVFYTLTGAPCEPLGEGQATVKFAGAARAECTR</sequence>
<dbReference type="AlphaFoldDB" id="G0U8P4"/>
<keyword evidence="5" id="KW-0456">Lyase</keyword>
<dbReference type="Pfam" id="PF02784">
    <property type="entry name" value="Orn_Arg_deC_N"/>
    <property type="match status" value="1"/>
</dbReference>
<dbReference type="CDD" id="cd00622">
    <property type="entry name" value="PLPDE_III_ODC"/>
    <property type="match status" value="1"/>
</dbReference>
<comment type="cofactor">
    <cofactor evidence="1 10">
        <name>pyridoxal 5'-phosphate</name>
        <dbReference type="ChEBI" id="CHEBI:597326"/>
    </cofactor>
</comment>
<dbReference type="InterPro" id="IPR009006">
    <property type="entry name" value="Ala_racemase/Decarboxylase_C"/>
</dbReference>
<evidence type="ECO:0000256" key="10">
    <source>
        <dbReference type="PIRSR" id="PIRSR600183-50"/>
    </source>
</evidence>
<evidence type="ECO:0000259" key="11">
    <source>
        <dbReference type="Pfam" id="PF02784"/>
    </source>
</evidence>
<feature type="domain" description="Orn/DAP/Arg decarboxylase 2 N-terminal" evidence="11">
    <location>
        <begin position="50"/>
        <end position="286"/>
    </location>
</feature>
<dbReference type="EC" id="4.1.1.17" evidence="7"/>
<dbReference type="InterPro" id="IPR029066">
    <property type="entry name" value="PLP-binding_barrel"/>
</dbReference>
<evidence type="ECO:0000256" key="6">
    <source>
        <dbReference type="ARBA" id="ARBA00034115"/>
    </source>
</evidence>
<dbReference type="FunFam" id="2.40.37.10:FF:000005">
    <property type="entry name" value="Ornithine decarboxylase"/>
    <property type="match status" value="1"/>
</dbReference>
<dbReference type="FunFam" id="3.20.20.10:FF:000006">
    <property type="entry name" value="Ornithine decarboxylase 1"/>
    <property type="match status" value="1"/>
</dbReference>
<name>G0U8P4_TRYVY</name>
<dbReference type="SUPFAM" id="SSF51419">
    <property type="entry name" value="PLP-binding barrel"/>
    <property type="match status" value="1"/>
</dbReference>